<sequence>MLLHALGVAPETIMADYLLSARRFHQLDTQRQTALGNAIEHMVGKPVNEVAIDAVLDARPEYLQAAYASIDAEYGRLDPYLARFTGLAPAGIQRLRDTLLTAWAAPPT</sequence>
<dbReference type="AlphaFoldDB" id="A0AAX3I965"/>
<dbReference type="GO" id="GO:0004721">
    <property type="term" value="F:phosphoprotein phosphatase activity"/>
    <property type="evidence" value="ECO:0007669"/>
    <property type="project" value="InterPro"/>
</dbReference>
<proteinExistence type="predicted"/>
<organism evidence="1 2">
    <name type="scientific">Pseudomonas synxantha</name>
    <dbReference type="NCBI Taxonomy" id="47883"/>
    <lineage>
        <taxon>Bacteria</taxon>
        <taxon>Pseudomonadati</taxon>
        <taxon>Pseudomonadota</taxon>
        <taxon>Gammaproteobacteria</taxon>
        <taxon>Pseudomonadales</taxon>
        <taxon>Pseudomonadaceae</taxon>
        <taxon>Pseudomonas</taxon>
    </lineage>
</organism>
<dbReference type="Gene3D" id="3.90.190.10">
    <property type="entry name" value="Protein tyrosine phosphatase superfamily"/>
    <property type="match status" value="1"/>
</dbReference>
<dbReference type="InterPro" id="IPR026893">
    <property type="entry name" value="Tyr/Ser_Pase_IphP-type"/>
</dbReference>
<accession>A0AAX3I965</accession>
<protein>
    <submittedName>
        <fullName evidence="1">Protein tyrosine/serine phosphatase</fullName>
    </submittedName>
</protein>
<reference evidence="1 2" key="1">
    <citation type="submission" date="2019-05" db="EMBL/GenBank/DDBJ databases">
        <authorList>
            <consortium name="Pathogen Informatics"/>
        </authorList>
    </citation>
    <scope>NUCLEOTIDE SEQUENCE [LARGE SCALE GENOMIC DNA]</scope>
    <source>
        <strain evidence="1 2">NCTC10696</strain>
    </source>
</reference>
<dbReference type="Proteomes" id="UP000306562">
    <property type="component" value="Chromosome"/>
</dbReference>
<evidence type="ECO:0000313" key="2">
    <source>
        <dbReference type="Proteomes" id="UP000306562"/>
    </source>
</evidence>
<dbReference type="SUPFAM" id="SSF52799">
    <property type="entry name" value="(Phosphotyrosine protein) phosphatases II"/>
    <property type="match status" value="1"/>
</dbReference>
<evidence type="ECO:0000313" key="1">
    <source>
        <dbReference type="EMBL" id="VTR01870.1"/>
    </source>
</evidence>
<dbReference type="Pfam" id="PF13350">
    <property type="entry name" value="Y_phosphatase3"/>
    <property type="match status" value="1"/>
</dbReference>
<dbReference type="EMBL" id="LR590482">
    <property type="protein sequence ID" value="VTR01870.1"/>
    <property type="molecule type" value="Genomic_DNA"/>
</dbReference>
<name>A0AAX3I965_9PSED</name>
<gene>
    <name evidence="1" type="ORF">NCTC10696_03677</name>
</gene>
<dbReference type="InterPro" id="IPR029021">
    <property type="entry name" value="Prot-tyrosine_phosphatase-like"/>
</dbReference>